<keyword evidence="2" id="KW-0863">Zinc-finger</keyword>
<dbReference type="AlphaFoldDB" id="A0A4U0UXF9"/>
<name>A0A4U0UXF9_9PEZI</name>
<gene>
    <name evidence="6" type="ORF">B0A54_09341</name>
</gene>
<feature type="compositionally biased region" description="Basic and acidic residues" evidence="4">
    <location>
        <begin position="461"/>
        <end position="475"/>
    </location>
</feature>
<dbReference type="GO" id="GO:0008270">
    <property type="term" value="F:zinc ion binding"/>
    <property type="evidence" value="ECO:0007669"/>
    <property type="project" value="UniProtKB-KW"/>
</dbReference>
<dbReference type="InterPro" id="IPR001965">
    <property type="entry name" value="Znf_PHD"/>
</dbReference>
<evidence type="ECO:0000313" key="6">
    <source>
        <dbReference type="EMBL" id="TKA40392.1"/>
    </source>
</evidence>
<evidence type="ECO:0000256" key="4">
    <source>
        <dbReference type="SAM" id="MobiDB-lite"/>
    </source>
</evidence>
<sequence length="789" mass="87532">MNDSRRRFAANACLYRSLAAREPRLFLQRNLNTVLDAHQQRLLEVTTATTDGPVALALASAREAMIANEQWKAGWDFPTREMLDDLTKGLRPVLGIEGMRLRLLGSKGDGGGEGGDGRQVRSPNDVGLDWLPGPDLAFRLPCQILVTVLDSRTSSKREAFRVARRCVVSQHVDDGDEASFDVELAEPIRIELDQLLVETESGTNGLRHWKRTMTAKYSLEVTIHCQDSDQSAELLSRLHSRPADDFKGGLARDGRIKAVWEDLPSCPPTGRLLPLKRTQGHKSVELKYGMDISMGWSRRRDTPLERYNRSRDMQNHQLLTPSSSDVQRSGVVKGKQHVVRYVRQMGVETWSMVQEDLKCIFCARRGGPADTYNSKSALKDPATTLDRLLLHYWSCHSFYEWEKVASPESSRAEQEPVTIEIRPKKRQIATPISSDTPKEEYNWIAPNRPFDIKAHLAGDERWTDGCHSKSGDSRARRGAPRPPQPEPRAAPPAIRPKDVAILPPRKRQKFAMPVDSDVTFYHSSSKAPVRPGELLSESEDGDGVDDRLVQSQRWLLKQHGLSAGAVAFHEAFHRHLNIEQPAGRAGRRDAVIRFAKKQMIVDRSPEWLGAFQEKLALLLRHGVIDRETMVYCLGLIDVEYVAPGAAKGGVGGKAAEGVGGGDGDTVMKDVGLHEKPQNNTPRTNGKAAERLIPPPIKKRKEHSNGSVMTNGSDQTKPRHPSSETITPAMSHACICGKRAESGRGSIACDNPHCARGNFHLACVGLERREVGWWCEECSAGKISALDGSV</sequence>
<feature type="region of interest" description="Disordered" evidence="4">
    <location>
        <begin position="696"/>
        <end position="725"/>
    </location>
</feature>
<keyword evidence="3" id="KW-0862">Zinc</keyword>
<organism evidence="6 7">
    <name type="scientific">Friedmanniomyces endolithicus</name>
    <dbReference type="NCBI Taxonomy" id="329885"/>
    <lineage>
        <taxon>Eukaryota</taxon>
        <taxon>Fungi</taxon>
        <taxon>Dikarya</taxon>
        <taxon>Ascomycota</taxon>
        <taxon>Pezizomycotina</taxon>
        <taxon>Dothideomycetes</taxon>
        <taxon>Dothideomycetidae</taxon>
        <taxon>Mycosphaerellales</taxon>
        <taxon>Teratosphaeriaceae</taxon>
        <taxon>Friedmanniomyces</taxon>
    </lineage>
</organism>
<evidence type="ECO:0000256" key="1">
    <source>
        <dbReference type="ARBA" id="ARBA00022723"/>
    </source>
</evidence>
<feature type="domain" description="Zinc finger PHD-type" evidence="5">
    <location>
        <begin position="732"/>
        <end position="778"/>
    </location>
</feature>
<dbReference type="InterPro" id="IPR019786">
    <property type="entry name" value="Zinc_finger_PHD-type_CS"/>
</dbReference>
<evidence type="ECO:0000256" key="2">
    <source>
        <dbReference type="ARBA" id="ARBA00022771"/>
    </source>
</evidence>
<feature type="compositionally biased region" description="Polar residues" evidence="4">
    <location>
        <begin position="704"/>
        <end position="714"/>
    </location>
</feature>
<evidence type="ECO:0000259" key="5">
    <source>
        <dbReference type="SMART" id="SM00249"/>
    </source>
</evidence>
<dbReference type="SUPFAM" id="SSF57903">
    <property type="entry name" value="FYVE/PHD zinc finger"/>
    <property type="match status" value="1"/>
</dbReference>
<evidence type="ECO:0000256" key="3">
    <source>
        <dbReference type="ARBA" id="ARBA00022833"/>
    </source>
</evidence>
<dbReference type="PROSITE" id="PS01359">
    <property type="entry name" value="ZF_PHD_1"/>
    <property type="match status" value="1"/>
</dbReference>
<dbReference type="EMBL" id="NAJP01000033">
    <property type="protein sequence ID" value="TKA40392.1"/>
    <property type="molecule type" value="Genomic_DNA"/>
</dbReference>
<dbReference type="InterPro" id="IPR013083">
    <property type="entry name" value="Znf_RING/FYVE/PHD"/>
</dbReference>
<keyword evidence="1" id="KW-0479">Metal-binding</keyword>
<comment type="caution">
    <text evidence="6">The sequence shown here is derived from an EMBL/GenBank/DDBJ whole genome shotgun (WGS) entry which is preliminary data.</text>
</comment>
<accession>A0A4U0UXF9</accession>
<feature type="region of interest" description="Disordered" evidence="4">
    <location>
        <begin position="522"/>
        <end position="543"/>
    </location>
</feature>
<dbReference type="OrthoDB" id="166746at2759"/>
<dbReference type="SMART" id="SM00249">
    <property type="entry name" value="PHD"/>
    <property type="match status" value="1"/>
</dbReference>
<feature type="compositionally biased region" description="Pro residues" evidence="4">
    <location>
        <begin position="480"/>
        <end position="494"/>
    </location>
</feature>
<proteinExistence type="predicted"/>
<feature type="region of interest" description="Disordered" evidence="4">
    <location>
        <begin position="461"/>
        <end position="508"/>
    </location>
</feature>
<dbReference type="STRING" id="329885.A0A4U0UXF9"/>
<dbReference type="CDD" id="cd21552">
    <property type="entry name" value="VEFS-box_ctSUZ12-like"/>
    <property type="match status" value="1"/>
</dbReference>
<dbReference type="Proteomes" id="UP000310066">
    <property type="component" value="Unassembled WGS sequence"/>
</dbReference>
<protein>
    <recommendedName>
        <fullName evidence="5">Zinc finger PHD-type domain-containing protein</fullName>
    </recommendedName>
</protein>
<dbReference type="InterPro" id="IPR011011">
    <property type="entry name" value="Znf_FYVE_PHD"/>
</dbReference>
<evidence type="ECO:0000313" key="7">
    <source>
        <dbReference type="Proteomes" id="UP000310066"/>
    </source>
</evidence>
<reference evidence="6 7" key="1">
    <citation type="submission" date="2017-03" db="EMBL/GenBank/DDBJ databases">
        <title>Genomes of endolithic fungi from Antarctica.</title>
        <authorList>
            <person name="Coleine C."/>
            <person name="Masonjones S."/>
            <person name="Stajich J.E."/>
        </authorList>
    </citation>
    <scope>NUCLEOTIDE SEQUENCE [LARGE SCALE GENOMIC DNA]</scope>
    <source>
        <strain evidence="6 7">CCFEE 5311</strain>
    </source>
</reference>
<dbReference type="Gene3D" id="3.30.40.10">
    <property type="entry name" value="Zinc/RING finger domain, C3HC4 (zinc finger)"/>
    <property type="match status" value="1"/>
</dbReference>